<dbReference type="SUPFAM" id="SSF57716">
    <property type="entry name" value="Glucocorticoid receptor-like (DNA-binding domain)"/>
    <property type="match status" value="1"/>
</dbReference>
<protein>
    <submittedName>
        <fullName evidence="6">TraR/DksA family transcriptional regulator</fullName>
    </submittedName>
</protein>
<sequence>MTTASPSTATAEQLLRRRQAELRATLQEAAGTALHAADEPAAPSDFKEVADDEAQDTVSDATTAHALRELAEVDAALLRIREGSYGVCAECGDAIAPARLQAVPAAALCTACQGESERRAAHAS</sequence>
<dbReference type="PANTHER" id="PTHR33823:SF4">
    <property type="entry name" value="GENERAL STRESS PROTEIN 16O"/>
    <property type="match status" value="1"/>
</dbReference>
<keyword evidence="2" id="KW-0863">Zinc-finger</keyword>
<dbReference type="PROSITE" id="PS51128">
    <property type="entry name" value="ZF_DKSA_2"/>
    <property type="match status" value="1"/>
</dbReference>
<name>A0ABR9RXQ0_9BURK</name>
<feature type="domain" description="Zinc finger DksA/TraR C4-type" evidence="5">
    <location>
        <begin position="83"/>
        <end position="118"/>
    </location>
</feature>
<dbReference type="Proteomes" id="UP000806285">
    <property type="component" value="Unassembled WGS sequence"/>
</dbReference>
<dbReference type="SUPFAM" id="SSF109635">
    <property type="entry name" value="DnaK suppressor protein DksA, alpha-hairpin domain"/>
    <property type="match status" value="1"/>
</dbReference>
<dbReference type="Gene3D" id="1.20.120.910">
    <property type="entry name" value="DksA, coiled-coil domain"/>
    <property type="match status" value="1"/>
</dbReference>
<dbReference type="PANTHER" id="PTHR33823">
    <property type="entry name" value="RNA POLYMERASE-BINDING TRANSCRIPTION FACTOR DKSA-RELATED"/>
    <property type="match status" value="1"/>
</dbReference>
<evidence type="ECO:0000256" key="3">
    <source>
        <dbReference type="ARBA" id="ARBA00022833"/>
    </source>
</evidence>
<organism evidence="6 7">
    <name type="scientific">Ramlibacter pallidus</name>
    <dbReference type="NCBI Taxonomy" id="2780087"/>
    <lineage>
        <taxon>Bacteria</taxon>
        <taxon>Pseudomonadati</taxon>
        <taxon>Pseudomonadota</taxon>
        <taxon>Betaproteobacteria</taxon>
        <taxon>Burkholderiales</taxon>
        <taxon>Comamonadaceae</taxon>
        <taxon>Ramlibacter</taxon>
    </lineage>
</organism>
<evidence type="ECO:0000313" key="6">
    <source>
        <dbReference type="EMBL" id="MBE7366016.1"/>
    </source>
</evidence>
<dbReference type="InterPro" id="IPR037187">
    <property type="entry name" value="DnaK_N"/>
</dbReference>
<proteinExistence type="predicted"/>
<evidence type="ECO:0000256" key="4">
    <source>
        <dbReference type="PROSITE-ProRule" id="PRU00510"/>
    </source>
</evidence>
<evidence type="ECO:0000259" key="5">
    <source>
        <dbReference type="Pfam" id="PF01258"/>
    </source>
</evidence>
<evidence type="ECO:0000313" key="7">
    <source>
        <dbReference type="Proteomes" id="UP000806285"/>
    </source>
</evidence>
<dbReference type="RefSeq" id="WP_193674661.1">
    <property type="nucleotide sequence ID" value="NZ_JADDIV010000001.1"/>
</dbReference>
<evidence type="ECO:0000256" key="1">
    <source>
        <dbReference type="ARBA" id="ARBA00022723"/>
    </source>
</evidence>
<comment type="caution">
    <text evidence="6">The sequence shown here is derived from an EMBL/GenBank/DDBJ whole genome shotgun (WGS) entry which is preliminary data.</text>
</comment>
<dbReference type="EMBL" id="JADDIV010000001">
    <property type="protein sequence ID" value="MBE7366016.1"/>
    <property type="molecule type" value="Genomic_DNA"/>
</dbReference>
<evidence type="ECO:0000256" key="2">
    <source>
        <dbReference type="ARBA" id="ARBA00022771"/>
    </source>
</evidence>
<dbReference type="InterPro" id="IPR000962">
    <property type="entry name" value="Znf_DskA_TraR"/>
</dbReference>
<gene>
    <name evidence="6" type="ORF">IM787_00420</name>
</gene>
<keyword evidence="7" id="KW-1185">Reference proteome</keyword>
<reference evidence="6 7" key="1">
    <citation type="submission" date="2020-10" db="EMBL/GenBank/DDBJ databases">
        <title>Ramlibacter sp. HM2 16S ribosomal RNA gene Genome sequencing and assembly.</title>
        <authorList>
            <person name="Kang M."/>
        </authorList>
    </citation>
    <scope>NUCLEOTIDE SEQUENCE [LARGE SCALE GENOMIC DNA]</scope>
    <source>
        <strain evidence="6 7">HM2</strain>
    </source>
</reference>
<keyword evidence="3" id="KW-0862">Zinc</keyword>
<keyword evidence="1" id="KW-0479">Metal-binding</keyword>
<dbReference type="Pfam" id="PF01258">
    <property type="entry name" value="zf-dskA_traR"/>
    <property type="match status" value="1"/>
</dbReference>
<feature type="zinc finger region" description="dksA C4-type" evidence="4">
    <location>
        <begin position="88"/>
        <end position="112"/>
    </location>
</feature>
<accession>A0ABR9RXQ0</accession>